<reference evidence="6 7" key="1">
    <citation type="submission" date="2020-04" db="EMBL/GenBank/DDBJ databases">
        <authorList>
            <person name="Klaysubun C."/>
            <person name="Duangmal K."/>
            <person name="Lipun K."/>
        </authorList>
    </citation>
    <scope>NUCLEOTIDE SEQUENCE [LARGE SCALE GENOMIC DNA]</scope>
    <source>
        <strain evidence="6 7">DSM 45300</strain>
    </source>
</reference>
<dbReference type="InterPro" id="IPR012675">
    <property type="entry name" value="Beta-grasp_dom_sf"/>
</dbReference>
<dbReference type="PROSITE" id="PS51085">
    <property type="entry name" value="2FE2S_FER_2"/>
    <property type="match status" value="1"/>
</dbReference>
<dbReference type="EMBL" id="JAAXKZ010000008">
    <property type="protein sequence ID" value="NMH90733.1"/>
    <property type="molecule type" value="Genomic_DNA"/>
</dbReference>
<evidence type="ECO:0000259" key="4">
    <source>
        <dbReference type="PROSITE" id="PS51085"/>
    </source>
</evidence>
<keyword evidence="3" id="KW-0411">Iron-sulfur</keyword>
<dbReference type="AlphaFoldDB" id="A0A848DDT6"/>
<dbReference type="InterPro" id="IPR050415">
    <property type="entry name" value="MRET"/>
</dbReference>
<dbReference type="PANTHER" id="PTHR47354:SF5">
    <property type="entry name" value="PROTEIN RFBI"/>
    <property type="match status" value="1"/>
</dbReference>
<dbReference type="Gene3D" id="3.40.50.80">
    <property type="entry name" value="Nucleotide-binding domain of ferredoxin-NADP reductase (FNR) module"/>
    <property type="match status" value="1"/>
</dbReference>
<dbReference type="PROSITE" id="PS51384">
    <property type="entry name" value="FAD_FR"/>
    <property type="match status" value="1"/>
</dbReference>
<dbReference type="InterPro" id="IPR001041">
    <property type="entry name" value="2Fe-2S_ferredoxin-type"/>
</dbReference>
<dbReference type="InterPro" id="IPR006058">
    <property type="entry name" value="2Fe2S_fd_BS"/>
</dbReference>
<dbReference type="InterPro" id="IPR017927">
    <property type="entry name" value="FAD-bd_FR_type"/>
</dbReference>
<dbReference type="PROSITE" id="PS00197">
    <property type="entry name" value="2FE2S_FER_1"/>
    <property type="match status" value="1"/>
</dbReference>
<dbReference type="CDD" id="cd00207">
    <property type="entry name" value="fer2"/>
    <property type="match status" value="1"/>
</dbReference>
<dbReference type="SUPFAM" id="SSF63380">
    <property type="entry name" value="Riboflavin synthase domain-like"/>
    <property type="match status" value="1"/>
</dbReference>
<proteinExistence type="predicted"/>
<comment type="cofactor">
    <cofactor evidence="1">
        <name>FAD</name>
        <dbReference type="ChEBI" id="CHEBI:57692"/>
    </cofactor>
</comment>
<dbReference type="Pfam" id="PF00175">
    <property type="entry name" value="NAD_binding_1"/>
    <property type="match status" value="1"/>
</dbReference>
<dbReference type="InterPro" id="IPR039261">
    <property type="entry name" value="FNR_nucleotide-bd"/>
</dbReference>
<organism evidence="6 7">
    <name type="scientific">Pseudonocardia bannensis</name>
    <dbReference type="NCBI Taxonomy" id="630973"/>
    <lineage>
        <taxon>Bacteria</taxon>
        <taxon>Bacillati</taxon>
        <taxon>Actinomycetota</taxon>
        <taxon>Actinomycetes</taxon>
        <taxon>Pseudonocardiales</taxon>
        <taxon>Pseudonocardiaceae</taxon>
        <taxon>Pseudonocardia</taxon>
    </lineage>
</organism>
<dbReference type="GO" id="GO:0016491">
    <property type="term" value="F:oxidoreductase activity"/>
    <property type="evidence" value="ECO:0007669"/>
    <property type="project" value="InterPro"/>
</dbReference>
<dbReference type="Proteomes" id="UP000586918">
    <property type="component" value="Unassembled WGS sequence"/>
</dbReference>
<dbReference type="SUPFAM" id="SSF52343">
    <property type="entry name" value="Ferredoxin reductase-like, C-terminal NADP-linked domain"/>
    <property type="match status" value="1"/>
</dbReference>
<keyword evidence="2" id="KW-0479">Metal-binding</keyword>
<accession>A0A848DDT6</accession>
<feature type="domain" description="FAD-binding FR-type" evidence="5">
    <location>
        <begin position="95"/>
        <end position="195"/>
    </location>
</feature>
<dbReference type="SUPFAM" id="SSF54292">
    <property type="entry name" value="2Fe-2S ferredoxin-like"/>
    <property type="match status" value="1"/>
</dbReference>
<evidence type="ECO:0000256" key="3">
    <source>
        <dbReference type="ARBA" id="ARBA00023014"/>
    </source>
</evidence>
<evidence type="ECO:0000259" key="5">
    <source>
        <dbReference type="PROSITE" id="PS51384"/>
    </source>
</evidence>
<evidence type="ECO:0000256" key="2">
    <source>
        <dbReference type="ARBA" id="ARBA00022714"/>
    </source>
</evidence>
<dbReference type="RefSeq" id="WP_169410227.1">
    <property type="nucleotide sequence ID" value="NZ_JAAXKZ010000008.1"/>
</dbReference>
<dbReference type="Pfam" id="PF00111">
    <property type="entry name" value="Fer2"/>
    <property type="match status" value="1"/>
</dbReference>
<dbReference type="PRINTS" id="PR00410">
    <property type="entry name" value="PHEHYDRXLASE"/>
</dbReference>
<feature type="domain" description="2Fe-2S ferredoxin-type" evidence="4">
    <location>
        <begin position="3"/>
        <end position="88"/>
    </location>
</feature>
<dbReference type="InterPro" id="IPR036010">
    <property type="entry name" value="2Fe-2S_ferredoxin-like_sf"/>
</dbReference>
<keyword evidence="7" id="KW-1185">Reference proteome</keyword>
<gene>
    <name evidence="6" type="ORF">HF519_03875</name>
</gene>
<dbReference type="GO" id="GO:0051537">
    <property type="term" value="F:2 iron, 2 sulfur cluster binding"/>
    <property type="evidence" value="ECO:0007669"/>
    <property type="project" value="UniProtKB-KW"/>
</dbReference>
<dbReference type="CDD" id="cd06189">
    <property type="entry name" value="flavin_oxioreductase"/>
    <property type="match status" value="1"/>
</dbReference>
<evidence type="ECO:0000256" key="1">
    <source>
        <dbReference type="ARBA" id="ARBA00001974"/>
    </source>
</evidence>
<name>A0A848DDT6_9PSEU</name>
<dbReference type="InterPro" id="IPR001433">
    <property type="entry name" value="OxRdtase_FAD/NAD-bd"/>
</dbReference>
<protein>
    <submittedName>
        <fullName evidence="6">2Fe-2S iron-sulfur cluster binding domain-containing protein</fullName>
    </submittedName>
</protein>
<dbReference type="PANTHER" id="PTHR47354">
    <property type="entry name" value="NADH OXIDOREDUCTASE HCR"/>
    <property type="match status" value="1"/>
</dbReference>
<sequence>MAHDVRVAGTEIVFGCEPGESVLDAAERAGFTMPYSCRKGVCSTCEGGLSAGTADVRGRGELEGPADGVLLCQARPRTDVEIAPQRIARREPPARKTVTAKVHKITHPADDVAVVQLRFPTGVRARFRAGQYLTVALPDGDTRNYSMANPPHQNDGALLHVRRVPGGRFSGEILSGLAKGDTLQVELPFGEFCLDPDSDRPVLLLATGTGFAPVKSIVEDQSKRGDGRPLHLYWGARRRADLYLADLATQWAQRYDWFTFTPVLSDPDTEWAGRNGPVHRAVLADHPDLRGHEVYACGNPAMTAAARAEFTAGAGLPADRFFSDAFVPSGDAPSVVPA</sequence>
<dbReference type="Gene3D" id="3.10.20.30">
    <property type="match status" value="1"/>
</dbReference>
<evidence type="ECO:0000313" key="7">
    <source>
        <dbReference type="Proteomes" id="UP000586918"/>
    </source>
</evidence>
<dbReference type="Pfam" id="PF00970">
    <property type="entry name" value="FAD_binding_6"/>
    <property type="match status" value="1"/>
</dbReference>
<keyword evidence="2" id="KW-0408">Iron</keyword>
<dbReference type="Gene3D" id="2.40.30.10">
    <property type="entry name" value="Translation factors"/>
    <property type="match status" value="1"/>
</dbReference>
<evidence type="ECO:0000313" key="6">
    <source>
        <dbReference type="EMBL" id="NMH90733.1"/>
    </source>
</evidence>
<dbReference type="InterPro" id="IPR008333">
    <property type="entry name" value="Cbr1-like_FAD-bd_dom"/>
</dbReference>
<dbReference type="InterPro" id="IPR017938">
    <property type="entry name" value="Riboflavin_synthase-like_b-brl"/>
</dbReference>
<comment type="caution">
    <text evidence="6">The sequence shown here is derived from an EMBL/GenBank/DDBJ whole genome shotgun (WGS) entry which is preliminary data.</text>
</comment>
<keyword evidence="2" id="KW-0001">2Fe-2S</keyword>